<dbReference type="CDD" id="cd01949">
    <property type="entry name" value="GGDEF"/>
    <property type="match status" value="1"/>
</dbReference>
<dbReference type="PROSITE" id="PS51831">
    <property type="entry name" value="HD"/>
    <property type="match status" value="1"/>
</dbReference>
<dbReference type="PROSITE" id="PS51832">
    <property type="entry name" value="HD_GYP"/>
    <property type="match status" value="1"/>
</dbReference>
<dbReference type="EMBL" id="JMIR01000003">
    <property type="protein sequence ID" value="KEO84535.1"/>
    <property type="molecule type" value="Genomic_DNA"/>
</dbReference>
<feature type="domain" description="HD-GYP" evidence="3">
    <location>
        <begin position="188"/>
        <end position="379"/>
    </location>
</feature>
<dbReference type="OrthoDB" id="9759601at2"/>
<accession>A0A074LV64</accession>
<feature type="domain" description="GGDEF" evidence="1">
    <location>
        <begin position="48"/>
        <end position="183"/>
    </location>
</feature>
<dbReference type="Pfam" id="PF13487">
    <property type="entry name" value="HD_5"/>
    <property type="match status" value="1"/>
</dbReference>
<sequence>MKYRMLQRRRRPSQADFQENCLLTGLYGHRKINELLRQAVLEAHEGGHEVSVLFLDVDDFKPINEHYGYEAGDLVLKSVAGVLCRALRSGDFIGRFGGDEFLVVLPDTTAQEAELLAEGLQQRLREQRFLAKKNEEALPVTVSIGVAEYPRDASAAQELVAVAQQALEQAEHDGVAKLQRRTVSYRSFLENASRILELYLLSLKDKDTYTVEHSEDVAEYVGILAAALGLPESMQAELRVAGLFHDIGKVLIPDPILKKPGRLTQEEYVSMKCHVTISHDILAKHYTSQVMRDGVMHHHERYDGTGYPRGLCGEEIPLAGRILAIADSFSAMTLDRSYRKCKTIEAAIGELRRCAGTQFDPELVSVFCQELESRHAIRA</sequence>
<organism evidence="4 5">
    <name type="scientific">Tumebacillus flagellatus</name>
    <dbReference type="NCBI Taxonomy" id="1157490"/>
    <lineage>
        <taxon>Bacteria</taxon>
        <taxon>Bacillati</taxon>
        <taxon>Bacillota</taxon>
        <taxon>Bacilli</taxon>
        <taxon>Bacillales</taxon>
        <taxon>Alicyclobacillaceae</taxon>
        <taxon>Tumebacillus</taxon>
    </lineage>
</organism>
<dbReference type="RefSeq" id="WP_038084391.1">
    <property type="nucleotide sequence ID" value="NZ_JMIR01000003.1"/>
</dbReference>
<dbReference type="eggNOG" id="COG3437">
    <property type="taxonomic scope" value="Bacteria"/>
</dbReference>
<dbReference type="AlphaFoldDB" id="A0A074LV64"/>
<dbReference type="SUPFAM" id="SSF55073">
    <property type="entry name" value="Nucleotide cyclase"/>
    <property type="match status" value="1"/>
</dbReference>
<dbReference type="InterPro" id="IPR029787">
    <property type="entry name" value="Nucleotide_cyclase"/>
</dbReference>
<dbReference type="SUPFAM" id="SSF109604">
    <property type="entry name" value="HD-domain/PDEase-like"/>
    <property type="match status" value="1"/>
</dbReference>
<dbReference type="InterPro" id="IPR003607">
    <property type="entry name" value="HD/PDEase_dom"/>
</dbReference>
<dbReference type="Pfam" id="PF00990">
    <property type="entry name" value="GGDEF"/>
    <property type="match status" value="1"/>
</dbReference>
<evidence type="ECO:0000259" key="2">
    <source>
        <dbReference type="PROSITE" id="PS51831"/>
    </source>
</evidence>
<keyword evidence="5" id="KW-1185">Reference proteome</keyword>
<dbReference type="NCBIfam" id="TIGR00254">
    <property type="entry name" value="GGDEF"/>
    <property type="match status" value="1"/>
</dbReference>
<evidence type="ECO:0000259" key="3">
    <source>
        <dbReference type="PROSITE" id="PS51832"/>
    </source>
</evidence>
<dbReference type="SMART" id="SM00471">
    <property type="entry name" value="HDc"/>
    <property type="match status" value="1"/>
</dbReference>
<gene>
    <name evidence="4" type="ORF">EL26_03180</name>
</gene>
<dbReference type="InterPro" id="IPR037522">
    <property type="entry name" value="HD_GYP_dom"/>
</dbReference>
<evidence type="ECO:0000313" key="5">
    <source>
        <dbReference type="Proteomes" id="UP000027931"/>
    </source>
</evidence>
<dbReference type="InterPro" id="IPR043128">
    <property type="entry name" value="Rev_trsase/Diguanyl_cyclase"/>
</dbReference>
<proteinExistence type="predicted"/>
<dbReference type="STRING" id="1157490.EL26_03180"/>
<dbReference type="PANTHER" id="PTHR43155:SF2">
    <property type="entry name" value="CYCLIC DI-GMP PHOSPHODIESTERASE PA4108"/>
    <property type="match status" value="1"/>
</dbReference>
<evidence type="ECO:0008006" key="6">
    <source>
        <dbReference type="Google" id="ProtNLM"/>
    </source>
</evidence>
<dbReference type="PROSITE" id="PS50887">
    <property type="entry name" value="GGDEF"/>
    <property type="match status" value="1"/>
</dbReference>
<evidence type="ECO:0000313" key="4">
    <source>
        <dbReference type="EMBL" id="KEO84535.1"/>
    </source>
</evidence>
<dbReference type="NCBIfam" id="TIGR00277">
    <property type="entry name" value="HDIG"/>
    <property type="match status" value="1"/>
</dbReference>
<comment type="caution">
    <text evidence="4">The sequence shown here is derived from an EMBL/GenBank/DDBJ whole genome shotgun (WGS) entry which is preliminary data.</text>
</comment>
<reference evidence="4 5" key="1">
    <citation type="journal article" date="2013" name="Int. J. Syst. Evol. Microbiol.">
        <title>Tumebacillus flagellatus sp. nov., an alpha-amylase/pullulanase-producing bacterium isolated from cassava wastewater.</title>
        <authorList>
            <person name="Wang Q."/>
            <person name="Xie N."/>
            <person name="Qin Y."/>
            <person name="Shen N."/>
            <person name="Zhu J."/>
            <person name="Mi H."/>
            <person name="Huang R."/>
        </authorList>
    </citation>
    <scope>NUCLEOTIDE SEQUENCE [LARGE SCALE GENOMIC DNA]</scope>
    <source>
        <strain evidence="4 5">GST4</strain>
    </source>
</reference>
<dbReference type="Gene3D" id="1.10.3210.10">
    <property type="entry name" value="Hypothetical protein af1432"/>
    <property type="match status" value="1"/>
</dbReference>
<dbReference type="InterPro" id="IPR000160">
    <property type="entry name" value="GGDEF_dom"/>
</dbReference>
<dbReference type="SMART" id="SM00267">
    <property type="entry name" value="GGDEF"/>
    <property type="match status" value="1"/>
</dbReference>
<dbReference type="Proteomes" id="UP000027931">
    <property type="component" value="Unassembled WGS sequence"/>
</dbReference>
<dbReference type="Gene3D" id="3.30.70.270">
    <property type="match status" value="1"/>
</dbReference>
<evidence type="ECO:0000259" key="1">
    <source>
        <dbReference type="PROSITE" id="PS50887"/>
    </source>
</evidence>
<feature type="domain" description="HD" evidence="2">
    <location>
        <begin position="210"/>
        <end position="332"/>
    </location>
</feature>
<dbReference type="InterPro" id="IPR006674">
    <property type="entry name" value="HD_domain"/>
</dbReference>
<dbReference type="InterPro" id="IPR006675">
    <property type="entry name" value="HDIG_dom"/>
</dbReference>
<dbReference type="CDD" id="cd00077">
    <property type="entry name" value="HDc"/>
    <property type="match status" value="1"/>
</dbReference>
<dbReference type="PANTHER" id="PTHR43155">
    <property type="entry name" value="CYCLIC DI-GMP PHOSPHODIESTERASE PA4108-RELATED"/>
    <property type="match status" value="1"/>
</dbReference>
<protein>
    <recommendedName>
        <fullName evidence="6">Diguanylate cyclase</fullName>
    </recommendedName>
</protein>
<name>A0A074LV64_9BACL</name>